<evidence type="ECO:0000313" key="1">
    <source>
        <dbReference type="EMBL" id="OCS82826.1"/>
    </source>
</evidence>
<sequence>MKKVYLGILIVLLLIGTPFVLWHLRSDTPLQIAIIDKSVPKPTYREHLGLTWLLNYEKYTLDGDMYDEARHYFGAVPNEAGDAITVRDLPTDYSDYDVIYVADTYGVFEDDLQKDDTERLGERSEKVYGGLALEEWQSMISRLSMEEKSLLLAEYNSFASPTFGDVRSEMMEFMGVNWDGWVGRYFDELDFDKNKEIPQWIVSEYGDTWTYEGGGFVIVNDFTEELFVLELDEHVDEAGIALQFTEAGKEQFGLTDSANYNYWFDIVSAYPSATTYATYDWSLTEKGEQLLEQHGVPQQFAAIIGKDRQYATSYYFAGDYNDIQTVPAFYQFIGTPTLYKFMQYFADDAFYWTTYVPLVSKILEDFEAKEVEEVAVPQDLHHNARIAGNAFEVQHADGSWQAIPIKGVNLGMGKPGYFPGEAAITEEEYYRWFEQIAEMNSNTVRVYTLQPTGFYNALKSFNEQAEEPLLIMHGVWINEEQLVESLDAFSTEPLEGFQEEMRTIVDVIHGNAYVPTRVGHASGMYDADVSEYILGWIIGIEWFQDMVVGTNEKHANIGEYTGTYTETKGAAPFEHWLAAQMDYILTYEAEHYHWIRPISFTNWVTTDILDHPYEPNPQTEDLVGVDPNKIFLKGDAQITGQFASYHVYPYYPDFLNYDENLLNYVDHRGNKNSYAGYLHELRSVHPTMPVLIAEFGIPSSRGKTHRNVYGWDQGGVSEEDQGKYLVSLFEDIMAEDYLGGLVFTWQDEWFKRTWNTMDYDHPERRPYWSNQQTSEQHFGLLAFETMKIKVDDDTSDWENIEPLYESEQSQMRITHDEAYMYVKLQSDILKNGQARIVFDTVPGQGNTTATSIPNTVFTNPLEFVVEMTNTGQSRITMDTYYDFYNYLYAVEVKPPMIPNKMPNPTKDSGDFTTIDFVLNKQLTVPATGELLPFSQYETGALTKGNGNPEHEDYNSMVDYSWHDDTIELRIPWQMFQARDPGQREFMGDFYTNGREAAVQVDEIYTGVVLLDEQGDVAEAMPAASNGTIPALAPYTWEKWDIPPSKERLKQSYYIVKEAFEQVK</sequence>
<dbReference type="Proteomes" id="UP000093199">
    <property type="component" value="Unassembled WGS sequence"/>
</dbReference>
<comment type="caution">
    <text evidence="1">The sequence shown here is derived from an EMBL/GenBank/DDBJ whole genome shotgun (WGS) entry which is preliminary data.</text>
</comment>
<accession>A0A1C0Y6N6</accession>
<protein>
    <recommendedName>
        <fullName evidence="3">Family 2 glycosyl transferase</fullName>
    </recommendedName>
</protein>
<evidence type="ECO:0008006" key="3">
    <source>
        <dbReference type="Google" id="ProtNLM"/>
    </source>
</evidence>
<name>A0A1C0Y6N6_9BACL</name>
<organism evidence="1 2">
    <name type="scientific">Caryophanon tenue</name>
    <dbReference type="NCBI Taxonomy" id="33978"/>
    <lineage>
        <taxon>Bacteria</taxon>
        <taxon>Bacillati</taxon>
        <taxon>Bacillota</taxon>
        <taxon>Bacilli</taxon>
        <taxon>Bacillales</taxon>
        <taxon>Caryophanaceae</taxon>
        <taxon>Caryophanon</taxon>
    </lineage>
</organism>
<keyword evidence="2" id="KW-1185">Reference proteome</keyword>
<dbReference type="OrthoDB" id="916275at2"/>
<dbReference type="STRING" id="33978.A6M13_05350"/>
<proteinExistence type="predicted"/>
<dbReference type="AlphaFoldDB" id="A0A1C0Y6N6"/>
<dbReference type="EMBL" id="MASJ01000039">
    <property type="protein sequence ID" value="OCS82826.1"/>
    <property type="molecule type" value="Genomic_DNA"/>
</dbReference>
<dbReference type="InterPro" id="IPR017853">
    <property type="entry name" value="GH"/>
</dbReference>
<gene>
    <name evidence="1" type="ORF">A6M13_05350</name>
</gene>
<dbReference type="RefSeq" id="WP_066547327.1">
    <property type="nucleotide sequence ID" value="NZ_MASJ01000039.1"/>
</dbReference>
<dbReference type="Gene3D" id="3.20.20.80">
    <property type="entry name" value="Glycosidases"/>
    <property type="match status" value="1"/>
</dbReference>
<reference evidence="1 2" key="1">
    <citation type="submission" date="2016-07" db="EMBL/GenBank/DDBJ databases">
        <title>Caryophanon tenue genome sequencing.</title>
        <authorList>
            <person name="Verma A."/>
            <person name="Pal Y."/>
            <person name="Krishnamurthi S."/>
        </authorList>
    </citation>
    <scope>NUCLEOTIDE SEQUENCE [LARGE SCALE GENOMIC DNA]</scope>
    <source>
        <strain evidence="1 2">DSM 14152</strain>
    </source>
</reference>
<dbReference type="SUPFAM" id="SSF51445">
    <property type="entry name" value="(Trans)glycosidases"/>
    <property type="match status" value="1"/>
</dbReference>
<evidence type="ECO:0000313" key="2">
    <source>
        <dbReference type="Proteomes" id="UP000093199"/>
    </source>
</evidence>